<keyword evidence="5 9" id="KW-0653">Protein transport</keyword>
<keyword evidence="4 9" id="KW-0812">Transmembrane</keyword>
<comment type="similarity">
    <text evidence="9">Belongs to the SecD/SecF family. SecD subfamily.</text>
</comment>
<dbReference type="Proteomes" id="UP000198619">
    <property type="component" value="Unassembled WGS sequence"/>
</dbReference>
<dbReference type="RefSeq" id="WP_090038333.1">
    <property type="nucleotide sequence ID" value="NZ_FOKI01000002.1"/>
</dbReference>
<dbReference type="PANTHER" id="PTHR30081:SF1">
    <property type="entry name" value="PROTEIN TRANSLOCASE SUBUNIT SECD"/>
    <property type="match status" value="1"/>
</dbReference>
<dbReference type="Gene3D" id="1.20.1640.10">
    <property type="entry name" value="Multidrug efflux transporter AcrB transmembrane domain"/>
    <property type="match status" value="1"/>
</dbReference>
<dbReference type="Pfam" id="PF22599">
    <property type="entry name" value="SecDF_P1_head"/>
    <property type="match status" value="1"/>
</dbReference>
<dbReference type="InterPro" id="IPR055344">
    <property type="entry name" value="SecD_SecF_C_bact"/>
</dbReference>
<dbReference type="NCBIfam" id="TIGR00916">
    <property type="entry name" value="2A0604s01"/>
    <property type="match status" value="1"/>
</dbReference>
<evidence type="ECO:0000256" key="7">
    <source>
        <dbReference type="ARBA" id="ARBA00023010"/>
    </source>
</evidence>
<feature type="transmembrane region" description="Helical" evidence="9">
    <location>
        <begin position="372"/>
        <end position="396"/>
    </location>
</feature>
<dbReference type="STRING" id="84698.SAMN04488528_1002138"/>
<dbReference type="InterPro" id="IPR022813">
    <property type="entry name" value="SecD/SecF_arch_bac"/>
</dbReference>
<dbReference type="InterPro" id="IPR001036">
    <property type="entry name" value="Acrflvin-R"/>
</dbReference>
<dbReference type="GO" id="GO:0006605">
    <property type="term" value="P:protein targeting"/>
    <property type="evidence" value="ECO:0007669"/>
    <property type="project" value="UniProtKB-UniRule"/>
</dbReference>
<protein>
    <recommendedName>
        <fullName evidence="9">Protein translocase subunit SecD</fullName>
    </recommendedName>
</protein>
<dbReference type="PANTHER" id="PTHR30081">
    <property type="entry name" value="PROTEIN-EXPORT MEMBRANE PROTEIN SEC"/>
    <property type="match status" value="1"/>
</dbReference>
<organism evidence="13 14">
    <name type="scientific">Clostridium frigidicarnis</name>
    <dbReference type="NCBI Taxonomy" id="84698"/>
    <lineage>
        <taxon>Bacteria</taxon>
        <taxon>Bacillati</taxon>
        <taxon>Bacillota</taxon>
        <taxon>Clostridia</taxon>
        <taxon>Eubacteriales</taxon>
        <taxon>Clostridiaceae</taxon>
        <taxon>Clostridium</taxon>
    </lineage>
</organism>
<dbReference type="InterPro" id="IPR048631">
    <property type="entry name" value="SecD_1st"/>
</dbReference>
<evidence type="ECO:0000256" key="6">
    <source>
        <dbReference type="ARBA" id="ARBA00022989"/>
    </source>
</evidence>
<dbReference type="AlphaFoldDB" id="A0A1I0VK62"/>
<dbReference type="InterPro" id="IPR005791">
    <property type="entry name" value="SecD"/>
</dbReference>
<name>A0A1I0VK62_9CLOT</name>
<dbReference type="Pfam" id="PF21760">
    <property type="entry name" value="SecD_1st"/>
    <property type="match status" value="1"/>
</dbReference>
<dbReference type="NCBIfam" id="TIGR01129">
    <property type="entry name" value="secD"/>
    <property type="match status" value="1"/>
</dbReference>
<evidence type="ECO:0000259" key="11">
    <source>
        <dbReference type="Pfam" id="PF21760"/>
    </source>
</evidence>
<dbReference type="GO" id="GO:0015450">
    <property type="term" value="F:protein-transporting ATPase activity"/>
    <property type="evidence" value="ECO:0007669"/>
    <property type="project" value="InterPro"/>
</dbReference>
<feature type="domain" description="SecDF P1 head subdomain" evidence="12">
    <location>
        <begin position="130"/>
        <end position="227"/>
    </location>
</feature>
<feature type="domain" description="Protein export membrane protein SecD/SecF C-terminal" evidence="10">
    <location>
        <begin position="229"/>
        <end position="400"/>
    </location>
</feature>
<dbReference type="PRINTS" id="PR00702">
    <property type="entry name" value="ACRIFLAVINRP"/>
</dbReference>
<keyword evidence="3 9" id="KW-1003">Cell membrane</keyword>
<evidence type="ECO:0000256" key="8">
    <source>
        <dbReference type="ARBA" id="ARBA00023136"/>
    </source>
</evidence>
<keyword evidence="14" id="KW-1185">Reference proteome</keyword>
<dbReference type="Gene3D" id="3.30.70.3220">
    <property type="match status" value="1"/>
</dbReference>
<feature type="transmembrane region" description="Helical" evidence="9">
    <location>
        <begin position="277"/>
        <end position="296"/>
    </location>
</feature>
<comment type="subcellular location">
    <subcellularLocation>
        <location evidence="1 9">Cell membrane</location>
        <topology evidence="1 9">Multi-pass membrane protein</topology>
    </subcellularLocation>
</comment>
<feature type="transmembrane region" description="Helical" evidence="9">
    <location>
        <begin position="252"/>
        <end position="270"/>
    </location>
</feature>
<proteinExistence type="inferred from homology"/>
<comment type="subunit">
    <text evidence="9">Forms a complex with SecF. Part of the essential Sec protein translocation apparatus which comprises SecA, SecYEG and auxiliary proteins SecDF. Other proteins may also be involved.</text>
</comment>
<dbReference type="GO" id="GO:0043952">
    <property type="term" value="P:protein transport by the Sec complex"/>
    <property type="evidence" value="ECO:0007669"/>
    <property type="project" value="UniProtKB-UniRule"/>
</dbReference>
<dbReference type="OrthoDB" id="9805019at2"/>
<evidence type="ECO:0000256" key="4">
    <source>
        <dbReference type="ARBA" id="ARBA00022692"/>
    </source>
</evidence>
<gene>
    <name evidence="9" type="primary">secD</name>
    <name evidence="13" type="ORF">SAMN04488528_1002138</name>
</gene>
<keyword evidence="6 9" id="KW-1133">Transmembrane helix</keyword>
<accession>A0A1I0VK62</accession>
<evidence type="ECO:0000256" key="1">
    <source>
        <dbReference type="ARBA" id="ARBA00004651"/>
    </source>
</evidence>
<evidence type="ECO:0000259" key="12">
    <source>
        <dbReference type="Pfam" id="PF22599"/>
    </source>
</evidence>
<reference evidence="13 14" key="1">
    <citation type="submission" date="2016-10" db="EMBL/GenBank/DDBJ databases">
        <authorList>
            <person name="de Groot N.N."/>
        </authorList>
    </citation>
    <scope>NUCLEOTIDE SEQUENCE [LARGE SCALE GENOMIC DNA]</scope>
    <source>
        <strain evidence="13 14">DSM 12271</strain>
    </source>
</reference>
<dbReference type="SUPFAM" id="SSF82866">
    <property type="entry name" value="Multidrug efflux transporter AcrB transmembrane domain"/>
    <property type="match status" value="1"/>
</dbReference>
<keyword evidence="2 9" id="KW-0813">Transport</keyword>
<evidence type="ECO:0000313" key="14">
    <source>
        <dbReference type="Proteomes" id="UP000198619"/>
    </source>
</evidence>
<evidence type="ECO:0000256" key="9">
    <source>
        <dbReference type="HAMAP-Rule" id="MF_01463"/>
    </source>
</evidence>
<dbReference type="GO" id="GO:0065002">
    <property type="term" value="P:intracellular protein transmembrane transport"/>
    <property type="evidence" value="ECO:0007669"/>
    <property type="project" value="UniProtKB-UniRule"/>
</dbReference>
<dbReference type="FunFam" id="1.20.1640.10:FF:000004">
    <property type="entry name" value="Protein translocase subunit SecD"/>
    <property type="match status" value="1"/>
</dbReference>
<feature type="domain" description="Protein translocase subunit SecDF P1" evidence="11">
    <location>
        <begin position="73"/>
        <end position="129"/>
    </location>
</feature>
<dbReference type="HAMAP" id="MF_01463_B">
    <property type="entry name" value="SecD_B"/>
    <property type="match status" value="1"/>
</dbReference>
<evidence type="ECO:0000256" key="5">
    <source>
        <dbReference type="ARBA" id="ARBA00022927"/>
    </source>
</evidence>
<dbReference type="InterPro" id="IPR048634">
    <property type="entry name" value="SecD_SecF_C"/>
</dbReference>
<evidence type="ECO:0000256" key="3">
    <source>
        <dbReference type="ARBA" id="ARBA00022475"/>
    </source>
</evidence>
<comment type="function">
    <text evidence="9">Part of the Sec protein translocase complex. Interacts with the SecYEG preprotein conducting channel. SecDF uses the proton motive force (PMF) to complete protein translocation after the ATP-dependent function of SecA.</text>
</comment>
<keyword evidence="8 9" id="KW-0472">Membrane</keyword>
<evidence type="ECO:0000313" key="13">
    <source>
        <dbReference type="EMBL" id="SFA76889.1"/>
    </source>
</evidence>
<evidence type="ECO:0000259" key="10">
    <source>
        <dbReference type="Pfam" id="PF02355"/>
    </source>
</evidence>
<sequence>MKTKGKSWIAFLLIILLIGFFGYAGAYGIKIFNAYEILPFSSVITRGLDLQGGVSVVEEITTDDGEVKSEDLEKTKNLLSLRVNKMGVAETTVATEGSNRIRVDIPGKFESNSIIDTLTKTGELKFVGPDNEVILTGKSIKNATARPGQTGEPLIDLEFNDEGVEKFREATQKYIGQKISIYMDEELLTAPVVKAVINDGKAVIEGSKSLEEAKTQAGVIQSGSLPVTLKTVSVKTVGPTLGSNAIPSSLKAGMVGVAIIFIFMISIYKVPGILGDIALITYILLVLYIFAALGVVLTLPGIAGFLLTVGMAVDANILIFERTKEELKLGKSVKSSIDAGFHRALSSIIDSNTTTMIGGLVLYFFGSGAVKGFAITLMIGILVSMFTAITMTRTLVKLWVNMGMLNKPSLFGVRKRG</sequence>
<keyword evidence="7 9" id="KW-0811">Translocation</keyword>
<comment type="caution">
    <text evidence="9">Lacks conserved residue(s) required for the propagation of feature annotation.</text>
</comment>
<dbReference type="EMBL" id="FOKI01000002">
    <property type="protein sequence ID" value="SFA76889.1"/>
    <property type="molecule type" value="Genomic_DNA"/>
</dbReference>
<dbReference type="Pfam" id="PF02355">
    <property type="entry name" value="SecD_SecF_C"/>
    <property type="match status" value="1"/>
</dbReference>
<evidence type="ECO:0000256" key="2">
    <source>
        <dbReference type="ARBA" id="ARBA00022448"/>
    </source>
</evidence>
<dbReference type="InterPro" id="IPR054384">
    <property type="entry name" value="SecDF_P1_head"/>
</dbReference>
<dbReference type="GO" id="GO:0005886">
    <property type="term" value="C:plasma membrane"/>
    <property type="evidence" value="ECO:0007669"/>
    <property type="project" value="UniProtKB-SubCell"/>
</dbReference>